<dbReference type="AlphaFoldDB" id="A0AAN4QDE7"/>
<sequence length="162" mass="18411">MPWPDGYVGWTEYSEMLIRQEHGRVDEILTMATLVRQGNHKLVLEIPVLKYELIPICRFLKRLSHLGNDAGDFVRIDASAYPPLDNRHGATQARLMVFTQKPGFQVIELAVIIVWHHGQCHFDEHLVNGGRVVGLAHNLETELILALDLQCIDSTFITDTDD</sequence>
<name>A0AAN4QDE7_PSESF</name>
<evidence type="ECO:0000313" key="1">
    <source>
        <dbReference type="EMBL" id="GBH21454.1"/>
    </source>
</evidence>
<gene>
    <name evidence="1" type="ORF">KPSA3_07501</name>
</gene>
<comment type="caution">
    <text evidence="1">The sequence shown here is derived from an EMBL/GenBank/DDBJ whole genome shotgun (WGS) entry which is preliminary data.</text>
</comment>
<organism evidence="1 2">
    <name type="scientific">Pseudomonas syringae pv. actinidiae</name>
    <dbReference type="NCBI Taxonomy" id="103796"/>
    <lineage>
        <taxon>Bacteria</taxon>
        <taxon>Pseudomonadati</taxon>
        <taxon>Pseudomonadota</taxon>
        <taxon>Gammaproteobacteria</taxon>
        <taxon>Pseudomonadales</taxon>
        <taxon>Pseudomonadaceae</taxon>
        <taxon>Pseudomonas</taxon>
        <taxon>Pseudomonas syringae</taxon>
    </lineage>
</organism>
<evidence type="ECO:0000313" key="2">
    <source>
        <dbReference type="Proteomes" id="UP000248291"/>
    </source>
</evidence>
<proteinExistence type="predicted"/>
<dbReference type="EMBL" id="BGKA01000293">
    <property type="protein sequence ID" value="GBH21454.1"/>
    <property type="molecule type" value="Genomic_DNA"/>
</dbReference>
<protein>
    <submittedName>
        <fullName evidence="1">Uncharacterized protein</fullName>
    </submittedName>
</protein>
<reference evidence="1 2" key="1">
    <citation type="submission" date="2018-04" db="EMBL/GenBank/DDBJ databases">
        <title>Draft genome sequence of Pseudomonas syringae pv. actinidiae biovar 3 strains isolated from kiwifruit in Kagawa prefecture.</title>
        <authorList>
            <person name="Tabuchi M."/>
            <person name="Saito M."/>
            <person name="Fujiwara S."/>
            <person name="Sasa N."/>
            <person name="Akimitsu K."/>
            <person name="Gomi K."/>
            <person name="Konishi-Sugita S."/>
            <person name="Hamano K."/>
            <person name="Kataoka I."/>
        </authorList>
    </citation>
    <scope>NUCLEOTIDE SEQUENCE [LARGE SCALE GENOMIC DNA]</scope>
    <source>
        <strain evidence="1 2">MAFF212211</strain>
    </source>
</reference>
<dbReference type="Proteomes" id="UP000248291">
    <property type="component" value="Unassembled WGS sequence"/>
</dbReference>
<accession>A0AAN4QDE7</accession>